<accession>A0ABR4NPR6</accession>
<dbReference type="Pfam" id="PF15811">
    <property type="entry name" value="SVIP"/>
    <property type="match status" value="1"/>
</dbReference>
<feature type="compositionally biased region" description="Basic and acidic residues" evidence="4">
    <location>
        <begin position="60"/>
        <end position="79"/>
    </location>
</feature>
<keyword evidence="1" id="KW-0519">Myristate</keyword>
<comment type="caution">
    <text evidence="5">The sequence shown here is derived from an EMBL/GenBank/DDBJ whole genome shotgun (WGS) entry which is preliminary data.</text>
</comment>
<dbReference type="EMBL" id="JBEVYD010000010">
    <property type="protein sequence ID" value="KAL3230093.1"/>
    <property type="molecule type" value="Genomic_DNA"/>
</dbReference>
<evidence type="ECO:0000256" key="3">
    <source>
        <dbReference type="ARBA" id="ARBA00023288"/>
    </source>
</evidence>
<dbReference type="InterPro" id="IPR031632">
    <property type="entry name" value="SVIP"/>
</dbReference>
<keyword evidence="6" id="KW-1185">Reference proteome</keyword>
<reference evidence="5 6" key="1">
    <citation type="submission" date="2024-05" db="EMBL/GenBank/DDBJ databases">
        <title>Long read based assembly of the Candida bracarensis genome reveals expanded adhesin content.</title>
        <authorList>
            <person name="Marcet-Houben M."/>
            <person name="Ksiezopolska E."/>
            <person name="Gabaldon T."/>
        </authorList>
    </citation>
    <scope>NUCLEOTIDE SEQUENCE [LARGE SCALE GENOMIC DNA]</scope>
    <source>
        <strain evidence="5 6">CBM6</strain>
    </source>
</reference>
<sequence length="123" mass="13593">MGVCASKEAPTAGSSTTRKPVQRTGPQRKEPTVKNTPKPVNKAATKKKKLGGDEVLGEGEPEKLSPREAARLAAEKRAQETQQKNTKGELGKKLEQEKSKSHKAKVLEEAEQRKAEHERLQWD</sequence>
<evidence type="ECO:0000256" key="1">
    <source>
        <dbReference type="ARBA" id="ARBA00022707"/>
    </source>
</evidence>
<name>A0ABR4NPR6_9SACH</name>
<evidence type="ECO:0000313" key="6">
    <source>
        <dbReference type="Proteomes" id="UP001623330"/>
    </source>
</evidence>
<gene>
    <name evidence="5" type="ORF">RNJ44_01456</name>
</gene>
<dbReference type="Proteomes" id="UP001623330">
    <property type="component" value="Unassembled WGS sequence"/>
</dbReference>
<keyword evidence="3" id="KW-0449">Lipoprotein</keyword>
<evidence type="ECO:0000313" key="5">
    <source>
        <dbReference type="EMBL" id="KAL3230093.1"/>
    </source>
</evidence>
<organism evidence="5 6">
    <name type="scientific">Nakaseomyces bracarensis</name>
    <dbReference type="NCBI Taxonomy" id="273131"/>
    <lineage>
        <taxon>Eukaryota</taxon>
        <taxon>Fungi</taxon>
        <taxon>Dikarya</taxon>
        <taxon>Ascomycota</taxon>
        <taxon>Saccharomycotina</taxon>
        <taxon>Saccharomycetes</taxon>
        <taxon>Saccharomycetales</taxon>
        <taxon>Saccharomycetaceae</taxon>
        <taxon>Nakaseomyces</taxon>
    </lineage>
</organism>
<feature type="compositionally biased region" description="Basic and acidic residues" evidence="4">
    <location>
        <begin position="86"/>
        <end position="123"/>
    </location>
</feature>
<keyword evidence="2" id="KW-0564">Palmitate</keyword>
<feature type="region of interest" description="Disordered" evidence="4">
    <location>
        <begin position="1"/>
        <end position="123"/>
    </location>
</feature>
<evidence type="ECO:0000256" key="4">
    <source>
        <dbReference type="SAM" id="MobiDB-lite"/>
    </source>
</evidence>
<proteinExistence type="predicted"/>
<protein>
    <submittedName>
        <fullName evidence="5">Uncharacterized protein</fullName>
    </submittedName>
</protein>
<evidence type="ECO:0000256" key="2">
    <source>
        <dbReference type="ARBA" id="ARBA00023139"/>
    </source>
</evidence>